<evidence type="ECO:0000256" key="8">
    <source>
        <dbReference type="ARBA" id="ARBA00022833"/>
    </source>
</evidence>
<dbReference type="Pfam" id="PF00788">
    <property type="entry name" value="RA"/>
    <property type="match status" value="1"/>
</dbReference>
<dbReference type="Gene3D" id="1.10.10.820">
    <property type="match status" value="1"/>
</dbReference>
<feature type="domain" description="Myosin motor" evidence="18">
    <location>
        <begin position="142"/>
        <end position="929"/>
    </location>
</feature>
<sequence>MAEKSRRHKIRIFAGQLLAAVQSTVVSVAETATTRQVLRLTLGNLEIKGKPDNFELVEVCYRDSVLDDDSERVLNFTEHPVEVQQGWRKLPPEIRTKYRLFIREKVVEEVEEKPELLRRNWMDCHESVRNCQELDFDLESKLPDDDLCRLPTLSEQTLLEHLEDRFSQGRIYTYVGEILIAVNPFRFFPMYNPKFINAYTNRNLGSLPPHIFAIADVAFHRMLRERKSQCVVISGESGSGKTESTKLLVHHLTALAVKSHVQTSSVEKTILGVGPVLEAFGNASTAYNNNSSRFGKFTQIKFREDGAVCGAALRKYLLEKSRIVSQAPAERNYHVFYYLLAGASPEDREELHLTNPDEYCYLNQNECYTPEGSNIDEAYEFLRLQKSMEMVGFTADVQKRIFCILSAVLRIGNLKLARRPGHEEAILKESDDLTFVSDLLMVNRRSVIEVLTTKKTKTRNEQFIVPYKYEEALATRDAMAKALYGTLFDWIVLQVNHALAIKQSNVKEGCSIGVLDIFGFEDYQHNSFEQFCINFANEKLQFYFNKHVFKLEQDEYVSEGIDWRNVEFVDNSACLDLICGRPTGLLNLIDEESSFPGASETSLLDKLNKNQSGHVHYEHSLIQEAFVIKHYAGSVKYNIQGFLDKNRDLMRPDILSVLKNSDSRFVRDLLGADPLAMYRWSILRSFFSAVHAFKMAGRHHRASKRQRVVTIQTSLCLGSHARRPVSPTLEAASIFRKASKAIRRLSEAHKVHADHISFTLLQPLSKIRQGLETKRDMTVRTFDYLYRNQHRGKGNPKNPPTVSAQFQSSLNRLVEILEEAQPFFVRCIRSNAEKAPLTFDGDLVVRQLRYTGMLETIRIRTLGYQWRFTFEEFVKRYSLLFPKIENGDLRDEMPSILESFGLDSREYQLGKQKIFLRDSQHSLLQTRLHSEQIHKVCVLQRWIRGVLQRRHFIRQRNAAIVIQAAWRGYLARSNLELQAFAVLRIQSSWRTFIARRDYLSVRDRIILLQSHARGYLARIRFRQDKELMLKQDKAPVSPRPGLSHVRSLSRSLSDPSRYDDTSNDQREVRDGADITENGPHYEDPWKPRERSPSKVKDVSQVLEEKLPQNESKGKLGRQRSSSCPNSPENKRRSIPPPIEITPSKPPLRNAYSELSPIPSPTAPNSKSVEDLSNELKAPNFSRKLTSSIRRRLSSKGKSGQRHSTSDVLDDRITRSHRSAVDDMEFLGTGVKSIPSTLHRSDGGKVKKGLFSKIGRSNSLRRRSDSNLHKITGKKSADLSVGSTSHDDLAKALKQTKIVSCTLTPGPVQWKNTGKKFVKGNEDLGELEAFLMNKVSMLNQKENKRDTIVDRVFRKALQEFHMQLISSYSVLMKEDKTFTLKYEDLMGQFEFTLNKIIKSERIIDRFPVIMGVNAFAGVLSEFISSRTHAPHKQPKHHKKQHVKKRKSSELTEFNGHQFSTTQFSIPTFCEHCGGFIWGLEKGFVCQECRFTCHKKCHAKSQNICRKGTNKSKGKTELFGGDLSCLVSNENVVPPLVDKLIKDIEKRGLYTEGLYRKSPSNVAVKKLKNDICTLGIDHVNLEEYTVHVVAGVLKLFFRQLSVPVITSDFYMDFIRTADLSEEKLRLQALYSLIQKLPKASKNTLERLVFHLSRISQHQDENLMNANALSIIWAQCLIGTPAGMSALESMQDVAKQTKCLETLILGQLSKIRTTLHSIRELDKATDSAHQRLSTLNLNEEDEGLVENDLEGEVNEKMLLRQQLYELREQRALLTAKLTSLGPGNPRRADSEEDLASDDCQTDDDLDAGYEEELREEYAVTFDLPATPIQLHHLTKNRARQPVKRRRPTRAKLRQHEIER</sequence>
<dbReference type="SUPFAM" id="SSF57889">
    <property type="entry name" value="Cysteine-rich domain"/>
    <property type="match status" value="1"/>
</dbReference>
<evidence type="ECO:0000256" key="3">
    <source>
        <dbReference type="ARBA" id="ARBA00022468"/>
    </source>
</evidence>
<dbReference type="PROSITE" id="PS00479">
    <property type="entry name" value="ZF_DAG_PE_1"/>
    <property type="match status" value="1"/>
</dbReference>
<feature type="compositionally biased region" description="Acidic residues" evidence="14">
    <location>
        <begin position="1787"/>
        <end position="1801"/>
    </location>
</feature>
<evidence type="ECO:0000256" key="10">
    <source>
        <dbReference type="ARBA" id="ARBA00023054"/>
    </source>
</evidence>
<dbReference type="Pfam" id="PF00063">
    <property type="entry name" value="Myosin_head"/>
    <property type="match status" value="2"/>
</dbReference>
<keyword evidence="13" id="KW-0009">Actin-binding</keyword>
<dbReference type="PROSITE" id="PS50081">
    <property type="entry name" value="ZF_DAG_PE_2"/>
    <property type="match status" value="1"/>
</dbReference>
<dbReference type="InterPro" id="IPR001609">
    <property type="entry name" value="Myosin_head_motor_dom-like"/>
</dbReference>
<dbReference type="Gene3D" id="1.20.120.720">
    <property type="entry name" value="Myosin VI head, motor domain, U50 subdomain"/>
    <property type="match status" value="1"/>
</dbReference>
<evidence type="ECO:0000256" key="9">
    <source>
        <dbReference type="ARBA" id="ARBA00022840"/>
    </source>
</evidence>
<dbReference type="CDD" id="cd17043">
    <property type="entry name" value="RA"/>
    <property type="match status" value="1"/>
</dbReference>
<dbReference type="SUPFAM" id="SSF52540">
    <property type="entry name" value="P-loop containing nucleoside triphosphate hydrolases"/>
    <property type="match status" value="1"/>
</dbReference>
<dbReference type="SMART" id="SM00324">
    <property type="entry name" value="RhoGAP"/>
    <property type="match status" value="1"/>
</dbReference>
<feature type="domain" description="Ras-associating" evidence="16">
    <location>
        <begin position="6"/>
        <end position="107"/>
    </location>
</feature>
<comment type="caution">
    <text evidence="19">The sequence shown here is derived from an EMBL/GenBank/DDBJ whole genome shotgun (WGS) entry which is preliminary data.</text>
</comment>
<feature type="compositionally biased region" description="Basic residues" evidence="14">
    <location>
        <begin position="1188"/>
        <end position="1200"/>
    </location>
</feature>
<dbReference type="Pfam" id="PF00130">
    <property type="entry name" value="C1_1"/>
    <property type="match status" value="1"/>
</dbReference>
<dbReference type="Gene3D" id="3.30.60.20">
    <property type="match status" value="1"/>
</dbReference>
<proteinExistence type="inferred from homology"/>
<feature type="region of interest" description="Actin-binding" evidence="13">
    <location>
        <begin position="810"/>
        <end position="832"/>
    </location>
</feature>
<keyword evidence="12 13" id="KW-0505">Motor protein</keyword>
<dbReference type="SMART" id="SM00109">
    <property type="entry name" value="C1"/>
    <property type="match status" value="1"/>
</dbReference>
<dbReference type="PROSITE" id="PS50200">
    <property type="entry name" value="RA"/>
    <property type="match status" value="1"/>
</dbReference>
<evidence type="ECO:0000256" key="14">
    <source>
        <dbReference type="SAM" id="MobiDB-lite"/>
    </source>
</evidence>
<dbReference type="CDD" id="cd23767">
    <property type="entry name" value="IQCD"/>
    <property type="match status" value="1"/>
</dbReference>
<feature type="compositionally biased region" description="Basic residues" evidence="14">
    <location>
        <begin position="1829"/>
        <end position="1849"/>
    </location>
</feature>
<dbReference type="SUPFAM" id="SSF48350">
    <property type="entry name" value="GTPase activation domain, GAP"/>
    <property type="match status" value="1"/>
</dbReference>
<dbReference type="InterPro" id="IPR002219">
    <property type="entry name" value="PKC_DAG/PE"/>
</dbReference>
<keyword evidence="4" id="KW-0963">Cytoplasm</keyword>
<dbReference type="Pfam" id="PF00620">
    <property type="entry name" value="RhoGAP"/>
    <property type="match status" value="1"/>
</dbReference>
<evidence type="ECO:0000259" key="17">
    <source>
        <dbReference type="PROSITE" id="PS50238"/>
    </source>
</evidence>
<evidence type="ECO:0000256" key="5">
    <source>
        <dbReference type="ARBA" id="ARBA00022723"/>
    </source>
</evidence>
<keyword evidence="9 13" id="KW-0067">ATP-binding</keyword>
<comment type="similarity">
    <text evidence="2 13">Belongs to the TRAFAC class myosin-kinesin ATPase superfamily. Myosin family.</text>
</comment>
<dbReference type="EMBL" id="CALNXK010000001">
    <property type="protein sequence ID" value="CAH3032682.1"/>
    <property type="molecule type" value="Genomic_DNA"/>
</dbReference>
<feature type="region of interest" description="Disordered" evidence="14">
    <location>
        <begin position="1828"/>
        <end position="1856"/>
    </location>
</feature>
<feature type="compositionally biased region" description="Low complexity" evidence="14">
    <location>
        <begin position="1046"/>
        <end position="1055"/>
    </location>
</feature>
<evidence type="ECO:0000256" key="7">
    <source>
        <dbReference type="ARBA" id="ARBA00022771"/>
    </source>
</evidence>
<dbReference type="Proteomes" id="UP001159405">
    <property type="component" value="Unassembled WGS sequence"/>
</dbReference>
<dbReference type="Gene3D" id="6.20.240.20">
    <property type="match status" value="1"/>
</dbReference>
<keyword evidence="6 13" id="KW-0547">Nucleotide-binding</keyword>
<feature type="domain" description="Rho-GAP" evidence="17">
    <location>
        <begin position="1519"/>
        <end position="1708"/>
    </location>
</feature>
<keyword evidence="10" id="KW-0175">Coiled coil</keyword>
<feature type="domain" description="Phorbol-ester/DAG-type" evidence="15">
    <location>
        <begin position="1454"/>
        <end position="1503"/>
    </location>
</feature>
<evidence type="ECO:0000256" key="1">
    <source>
        <dbReference type="ARBA" id="ARBA00004496"/>
    </source>
</evidence>
<dbReference type="InterPro" id="IPR036961">
    <property type="entry name" value="Kinesin_motor_dom_sf"/>
</dbReference>
<evidence type="ECO:0000256" key="12">
    <source>
        <dbReference type="ARBA" id="ARBA00023175"/>
    </source>
</evidence>
<dbReference type="PANTHER" id="PTHR46184">
    <property type="entry name" value="UNCONVENTIONAL MYOSIN-IXB-LIKE PROTEIN"/>
    <property type="match status" value="1"/>
</dbReference>
<feature type="binding site" evidence="13">
    <location>
        <begin position="235"/>
        <end position="242"/>
    </location>
    <ligand>
        <name>ATP</name>
        <dbReference type="ChEBI" id="CHEBI:30616"/>
    </ligand>
</feature>
<dbReference type="SMART" id="SM00314">
    <property type="entry name" value="RA"/>
    <property type="match status" value="1"/>
</dbReference>
<dbReference type="PRINTS" id="PR00193">
    <property type="entry name" value="MYOSINHEAVY"/>
</dbReference>
<dbReference type="CDD" id="cd20818">
    <property type="entry name" value="C1_Myosin-IX"/>
    <property type="match status" value="1"/>
</dbReference>
<accession>A0ABN8MPL9</accession>
<dbReference type="Gene3D" id="3.10.20.90">
    <property type="entry name" value="Phosphatidylinositol 3-kinase Catalytic Subunit, Chain A, domain 1"/>
    <property type="match status" value="1"/>
</dbReference>
<dbReference type="InterPro" id="IPR027417">
    <property type="entry name" value="P-loop_NTPase"/>
</dbReference>
<evidence type="ECO:0000259" key="15">
    <source>
        <dbReference type="PROSITE" id="PS50081"/>
    </source>
</evidence>
<protein>
    <submittedName>
        <fullName evidence="19">Uncharacterized protein</fullName>
    </submittedName>
</protein>
<keyword evidence="7" id="KW-0863">Zinc-finger</keyword>
<dbReference type="InterPro" id="IPR008936">
    <property type="entry name" value="Rho_GTPase_activation_prot"/>
</dbReference>
<evidence type="ECO:0000256" key="11">
    <source>
        <dbReference type="ARBA" id="ARBA00023123"/>
    </source>
</evidence>
<dbReference type="Gene3D" id="3.40.850.10">
    <property type="entry name" value="Kinesin motor domain"/>
    <property type="match status" value="2"/>
</dbReference>
<keyword evidence="8" id="KW-0862">Zinc</keyword>
<evidence type="ECO:0000256" key="2">
    <source>
        <dbReference type="ARBA" id="ARBA00008314"/>
    </source>
</evidence>
<dbReference type="PROSITE" id="PS51456">
    <property type="entry name" value="MYOSIN_MOTOR"/>
    <property type="match status" value="1"/>
</dbReference>
<feature type="compositionally biased region" description="Pro residues" evidence="14">
    <location>
        <begin position="1134"/>
        <end position="1145"/>
    </location>
</feature>
<dbReference type="InterPro" id="IPR000048">
    <property type="entry name" value="IQ_motif_EF-hand-BS"/>
</dbReference>
<name>A0ABN8MPL9_9CNID</name>
<keyword evidence="11 13" id="KW-0518">Myosin</keyword>
<dbReference type="PROSITE" id="PS50238">
    <property type="entry name" value="RHOGAP"/>
    <property type="match status" value="1"/>
</dbReference>
<evidence type="ECO:0000256" key="13">
    <source>
        <dbReference type="PROSITE-ProRule" id="PRU00782"/>
    </source>
</evidence>
<dbReference type="PRINTS" id="PR00008">
    <property type="entry name" value="DAGPEDOMAIN"/>
</dbReference>
<dbReference type="Gene3D" id="1.10.555.10">
    <property type="entry name" value="Rho GTPase activation protein"/>
    <property type="match status" value="1"/>
</dbReference>
<dbReference type="PROSITE" id="PS50096">
    <property type="entry name" value="IQ"/>
    <property type="match status" value="3"/>
</dbReference>
<dbReference type="Pfam" id="PF00612">
    <property type="entry name" value="IQ"/>
    <property type="match status" value="4"/>
</dbReference>
<organism evidence="19 20">
    <name type="scientific">Porites lobata</name>
    <dbReference type="NCBI Taxonomy" id="104759"/>
    <lineage>
        <taxon>Eukaryota</taxon>
        <taxon>Metazoa</taxon>
        <taxon>Cnidaria</taxon>
        <taxon>Anthozoa</taxon>
        <taxon>Hexacorallia</taxon>
        <taxon>Scleractinia</taxon>
        <taxon>Fungiina</taxon>
        <taxon>Poritidae</taxon>
        <taxon>Porites</taxon>
    </lineage>
</organism>
<feature type="region of interest" description="Disordered" evidence="14">
    <location>
        <begin position="1031"/>
        <end position="1212"/>
    </location>
</feature>
<gene>
    <name evidence="19" type="ORF">PLOB_00000192</name>
</gene>
<keyword evidence="5" id="KW-0479">Metal-binding</keyword>
<dbReference type="InterPro" id="IPR000159">
    <property type="entry name" value="RA_dom"/>
</dbReference>
<evidence type="ECO:0000313" key="19">
    <source>
        <dbReference type="EMBL" id="CAH3032682.1"/>
    </source>
</evidence>
<keyword evidence="20" id="KW-1185">Reference proteome</keyword>
<feature type="compositionally biased region" description="Polar residues" evidence="14">
    <location>
        <begin position="1118"/>
        <end position="1127"/>
    </location>
</feature>
<dbReference type="InterPro" id="IPR020454">
    <property type="entry name" value="DAG/PE-bd"/>
</dbReference>
<dbReference type="PANTHER" id="PTHR46184:SF5">
    <property type="entry name" value="UNCONVENTIONAL MYOSIN-IXA-LIKE"/>
    <property type="match status" value="1"/>
</dbReference>
<feature type="compositionally biased region" description="Basic and acidic residues" evidence="14">
    <location>
        <begin position="1056"/>
        <end position="1072"/>
    </location>
</feature>
<dbReference type="Gene3D" id="1.20.5.190">
    <property type="match status" value="2"/>
</dbReference>
<evidence type="ECO:0000259" key="18">
    <source>
        <dbReference type="PROSITE" id="PS51456"/>
    </source>
</evidence>
<evidence type="ECO:0000259" key="16">
    <source>
        <dbReference type="PROSITE" id="PS50200"/>
    </source>
</evidence>
<feature type="compositionally biased region" description="Basic and acidic residues" evidence="14">
    <location>
        <begin position="1079"/>
        <end position="1113"/>
    </location>
</feature>
<reference evidence="19 20" key="1">
    <citation type="submission" date="2022-05" db="EMBL/GenBank/DDBJ databases">
        <authorList>
            <consortium name="Genoscope - CEA"/>
            <person name="William W."/>
        </authorList>
    </citation>
    <scope>NUCLEOTIDE SEQUENCE [LARGE SCALE GENOMIC DNA]</scope>
</reference>
<evidence type="ECO:0000256" key="4">
    <source>
        <dbReference type="ARBA" id="ARBA00022490"/>
    </source>
</evidence>
<comment type="subcellular location">
    <subcellularLocation>
        <location evidence="1">Cytoplasm</location>
    </subcellularLocation>
</comment>
<dbReference type="InterPro" id="IPR046349">
    <property type="entry name" value="C1-like_sf"/>
</dbReference>
<dbReference type="SMART" id="SM00015">
    <property type="entry name" value="IQ"/>
    <property type="match status" value="4"/>
</dbReference>
<dbReference type="InterPro" id="IPR029071">
    <property type="entry name" value="Ubiquitin-like_domsf"/>
</dbReference>
<keyword evidence="3" id="KW-0343">GTPase activation</keyword>
<evidence type="ECO:0000256" key="6">
    <source>
        <dbReference type="ARBA" id="ARBA00022741"/>
    </source>
</evidence>
<dbReference type="InterPro" id="IPR046987">
    <property type="entry name" value="Myo9"/>
</dbReference>
<dbReference type="SMART" id="SM00242">
    <property type="entry name" value="MYSc"/>
    <property type="match status" value="1"/>
</dbReference>
<feature type="region of interest" description="Disordered" evidence="14">
    <location>
        <begin position="1774"/>
        <end position="1801"/>
    </location>
</feature>
<dbReference type="SUPFAM" id="SSF54236">
    <property type="entry name" value="Ubiquitin-like"/>
    <property type="match status" value="1"/>
</dbReference>
<dbReference type="Gene3D" id="1.20.58.530">
    <property type="match status" value="1"/>
</dbReference>
<evidence type="ECO:0000313" key="20">
    <source>
        <dbReference type="Proteomes" id="UP001159405"/>
    </source>
</evidence>
<dbReference type="InterPro" id="IPR000198">
    <property type="entry name" value="RhoGAP_dom"/>
</dbReference>